<dbReference type="CDD" id="cd13397">
    <property type="entry name" value="ASKHA_NBD_actin_Arp-T1-3"/>
    <property type="match status" value="1"/>
</dbReference>
<sequence length="365" mass="41456">MNTPTIIIDNGSGLIKAGESSEELPKIVFPCVVGHSKETNKLENIGDFARFSKDLNLQQPIQRGIINDWNDIEDIWDFAFEELQVESSDQVVMLTQAALTPPIHKEKMAQIMFEGFGMKGLDVMMQSLLELYFSGRTTGVVVDCGYGMCQVVPIYNGYMMEHATLRLMCAGEEINEYLRKLLIERGIIFSTESEKIEVERIKERLGYVAFDYKEESTLASLSSELDKKYELPDGQIISIGSERFKCSEVLFEPNIIGKETSGIHEITYNSIMQCDCDLRKDMYNNIVLCGGSSMFPGMKQRFIKEITVLSPPTIQINVDCNRKRKYGAWIGGKMFASLSSFEERYMKKAEYDEFGASYINSKDKK</sequence>
<comment type="similarity">
    <text evidence="2">Belongs to the actin family.</text>
</comment>
<comment type="function">
    <text evidence="1">Actins are highly conserved proteins that are involved in various types of cell motility and are ubiquitously expressed in all eukaryotic cells. Multiple isoforms are involved in various cellular functions such as cytoskeleton structure, cell mobility, chromosome movement and muscle contraction.</text>
</comment>
<evidence type="ECO:0000256" key="2">
    <source>
        <dbReference type="RuleBase" id="RU000487"/>
    </source>
</evidence>
<organism evidence="3 4">
    <name type="scientific">Entamoeba histolytica</name>
    <dbReference type="NCBI Taxonomy" id="5759"/>
    <lineage>
        <taxon>Eukaryota</taxon>
        <taxon>Amoebozoa</taxon>
        <taxon>Evosea</taxon>
        <taxon>Archamoebae</taxon>
        <taxon>Mastigamoebida</taxon>
        <taxon>Entamoebidae</taxon>
        <taxon>Entamoeba</taxon>
    </lineage>
</organism>
<dbReference type="VEuPathDB" id="AmoebaDB:EHI7A_173380"/>
<dbReference type="FunFam" id="3.30.420.40:FF:000050">
    <property type="entry name" value="Actin, alpha skeletal muscle"/>
    <property type="match status" value="1"/>
</dbReference>
<dbReference type="VEuPathDB" id="AmoebaDB:EHI_163580"/>
<dbReference type="Pfam" id="PF00022">
    <property type="entry name" value="Actin"/>
    <property type="match status" value="1"/>
</dbReference>
<dbReference type="AlphaFoldDB" id="A0A5K1VQW1"/>
<proteinExistence type="inferred from homology"/>
<dbReference type="Proteomes" id="UP000078387">
    <property type="component" value="Unassembled WGS sequence"/>
</dbReference>
<dbReference type="PANTHER" id="PTHR11937">
    <property type="entry name" value="ACTIN"/>
    <property type="match status" value="1"/>
</dbReference>
<dbReference type="FunFam" id="3.90.640.10:FF:000007">
    <property type="entry name" value="Actin like 7B"/>
    <property type="match status" value="1"/>
</dbReference>
<dbReference type="VEuPathDB" id="AmoebaDB:EHI5A_072340"/>
<reference evidence="3 4" key="1">
    <citation type="submission" date="2016-05" db="EMBL/GenBank/DDBJ databases">
        <title>First whole genome sequencing of Entamoeba histolytica HM1:IMSS-clone-6.</title>
        <authorList>
            <person name="Mukherjee Avik.K."/>
            <person name="Izumyama S."/>
            <person name="Nakada-Tsukui K."/>
            <person name="Nozaki T."/>
        </authorList>
    </citation>
    <scope>NUCLEOTIDE SEQUENCE [LARGE SCALE GENOMIC DNA]</scope>
    <source>
        <strain evidence="3 4">HM1:IMSS clone 6</strain>
    </source>
</reference>
<dbReference type="Gene3D" id="3.30.420.40">
    <property type="match status" value="2"/>
</dbReference>
<dbReference type="SMART" id="SM00268">
    <property type="entry name" value="ACTIN"/>
    <property type="match status" value="1"/>
</dbReference>
<dbReference type="InterPro" id="IPR043129">
    <property type="entry name" value="ATPase_NBD"/>
</dbReference>
<dbReference type="OMA" id="NCAGEEI"/>
<gene>
    <name evidence="3" type="ORF">CL6EHI_163580</name>
</gene>
<dbReference type="Gene3D" id="3.90.640.10">
    <property type="entry name" value="Actin, Chain A, domain 4"/>
    <property type="match status" value="1"/>
</dbReference>
<protein>
    <submittedName>
        <fullName evidence="3">Actin putative</fullName>
    </submittedName>
</protein>
<dbReference type="InterPro" id="IPR004000">
    <property type="entry name" value="Actin"/>
</dbReference>
<comment type="caution">
    <text evidence="3">The sequence shown here is derived from an EMBL/GenBank/DDBJ whole genome shotgun (WGS) entry which is preliminary data.</text>
</comment>
<dbReference type="PRINTS" id="PR00190">
    <property type="entry name" value="ACTIN"/>
</dbReference>
<evidence type="ECO:0000313" key="4">
    <source>
        <dbReference type="Proteomes" id="UP000078387"/>
    </source>
</evidence>
<dbReference type="VEuPathDB" id="AmoebaDB:KM1_268200"/>
<dbReference type="SUPFAM" id="SSF53067">
    <property type="entry name" value="Actin-like ATPase domain"/>
    <property type="match status" value="2"/>
</dbReference>
<dbReference type="VEuPathDB" id="AmoebaDB:EHI8A_198160"/>
<evidence type="ECO:0000313" key="3">
    <source>
        <dbReference type="EMBL" id="GAT96003.1"/>
    </source>
</evidence>
<dbReference type="EMBL" id="BDEQ01000001">
    <property type="protein sequence ID" value="GAT96003.1"/>
    <property type="molecule type" value="Genomic_DNA"/>
</dbReference>
<accession>A0A5K1VQW1</accession>
<name>A0A5K1VQW1_ENTHI</name>
<evidence type="ECO:0000256" key="1">
    <source>
        <dbReference type="ARBA" id="ARBA00025474"/>
    </source>
</evidence>